<reference evidence="3 4" key="1">
    <citation type="submission" date="2017-06" db="EMBL/GenBank/DDBJ databases">
        <authorList>
            <person name="Kim H.J."/>
            <person name="Triplett B.A."/>
        </authorList>
    </citation>
    <scope>NUCLEOTIDE SEQUENCE [LARGE SCALE GENOMIC DNA]</scope>
    <source>
        <strain evidence="3">FRACA_ARgP5</strain>
    </source>
</reference>
<protein>
    <recommendedName>
        <fullName evidence="2">DUF222 domain-containing protein</fullName>
    </recommendedName>
</protein>
<accession>A0A2I2KRJ6</accession>
<dbReference type="Pfam" id="PF02720">
    <property type="entry name" value="DUF222"/>
    <property type="match status" value="1"/>
</dbReference>
<proteinExistence type="predicted"/>
<organism evidence="3 4">
    <name type="scientific">Frankia canadensis</name>
    <dbReference type="NCBI Taxonomy" id="1836972"/>
    <lineage>
        <taxon>Bacteria</taxon>
        <taxon>Bacillati</taxon>
        <taxon>Actinomycetota</taxon>
        <taxon>Actinomycetes</taxon>
        <taxon>Frankiales</taxon>
        <taxon>Frankiaceae</taxon>
        <taxon>Frankia</taxon>
    </lineage>
</organism>
<feature type="region of interest" description="Disordered" evidence="1">
    <location>
        <begin position="149"/>
        <end position="198"/>
    </location>
</feature>
<dbReference type="InterPro" id="IPR003870">
    <property type="entry name" value="DUF222"/>
</dbReference>
<feature type="domain" description="DUF222" evidence="2">
    <location>
        <begin position="45"/>
        <end position="115"/>
    </location>
</feature>
<dbReference type="Proteomes" id="UP000234331">
    <property type="component" value="Unassembled WGS sequence"/>
</dbReference>
<dbReference type="EMBL" id="FZMO01000150">
    <property type="protein sequence ID" value="SNQ48280.1"/>
    <property type="molecule type" value="Genomic_DNA"/>
</dbReference>
<evidence type="ECO:0000259" key="2">
    <source>
        <dbReference type="Pfam" id="PF02720"/>
    </source>
</evidence>
<evidence type="ECO:0000256" key="1">
    <source>
        <dbReference type="SAM" id="MobiDB-lite"/>
    </source>
</evidence>
<name>A0A2I2KRJ6_9ACTN</name>
<gene>
    <name evidence="3" type="ORF">FRACA_2330007</name>
</gene>
<sequence length="211" mass="23454">MTSPSLEVRIELMFDQEPDTVSLPDLEARVCTWAGRITAATCHWLVLVATFDRRKAWANGMASCAHLLSWRFGVGLRACYEYVRAARALEDLPQTREAFGHGRISYSKVRAITRIATPENEGEWVTEALRCSARKLDRLVSLQLKIDDDSGSKGTVRAPTTSTAPPPPAELRSERRTVGRPPSGGRTPSPRWPAITLVSGSPRWRIRARTS</sequence>
<evidence type="ECO:0000313" key="3">
    <source>
        <dbReference type="EMBL" id="SNQ48280.1"/>
    </source>
</evidence>
<dbReference type="AlphaFoldDB" id="A0A2I2KRJ6"/>
<keyword evidence="4" id="KW-1185">Reference proteome</keyword>
<feature type="compositionally biased region" description="Low complexity" evidence="1">
    <location>
        <begin position="179"/>
        <end position="193"/>
    </location>
</feature>
<evidence type="ECO:0000313" key="4">
    <source>
        <dbReference type="Proteomes" id="UP000234331"/>
    </source>
</evidence>